<comment type="similarity">
    <text evidence="1">Belongs to the SMC family. SbcC subfamily.</text>
</comment>
<dbReference type="Gene3D" id="3.40.50.300">
    <property type="entry name" value="P-loop containing nucleotide triphosphate hydrolases"/>
    <property type="match status" value="2"/>
</dbReference>
<name>A0ABV1ED77_9FIRM</name>
<dbReference type="InterPro" id="IPR027417">
    <property type="entry name" value="P-loop_NTPase"/>
</dbReference>
<gene>
    <name evidence="6" type="ORF">WMO64_13040</name>
</gene>
<dbReference type="Pfam" id="PF13476">
    <property type="entry name" value="AAA_23"/>
    <property type="match status" value="1"/>
</dbReference>
<keyword evidence="7" id="KW-1185">Reference proteome</keyword>
<evidence type="ECO:0000256" key="3">
    <source>
        <dbReference type="ARBA" id="ARBA00013368"/>
    </source>
</evidence>
<accession>A0ABV1ED77</accession>
<evidence type="ECO:0000313" key="6">
    <source>
        <dbReference type="EMBL" id="MEQ2444386.1"/>
    </source>
</evidence>
<dbReference type="EMBL" id="JBBMFK010000024">
    <property type="protein sequence ID" value="MEQ2444386.1"/>
    <property type="molecule type" value="Genomic_DNA"/>
</dbReference>
<dbReference type="Proteomes" id="UP001464378">
    <property type="component" value="Unassembled WGS sequence"/>
</dbReference>
<evidence type="ECO:0000256" key="1">
    <source>
        <dbReference type="ARBA" id="ARBA00006930"/>
    </source>
</evidence>
<evidence type="ECO:0000313" key="7">
    <source>
        <dbReference type="Proteomes" id="UP001464378"/>
    </source>
</evidence>
<dbReference type="SUPFAM" id="SSF52540">
    <property type="entry name" value="P-loop containing nucleoside triphosphate hydrolases"/>
    <property type="match status" value="1"/>
</dbReference>
<organism evidence="6 7">
    <name type="scientific">Pseudoflavonifractor intestinihominis</name>
    <dbReference type="NCBI Taxonomy" id="3133171"/>
    <lineage>
        <taxon>Bacteria</taxon>
        <taxon>Bacillati</taxon>
        <taxon>Bacillota</taxon>
        <taxon>Clostridia</taxon>
        <taxon>Eubacteriales</taxon>
        <taxon>Oscillospiraceae</taxon>
        <taxon>Pseudoflavonifractor</taxon>
    </lineage>
</organism>
<comment type="subunit">
    <text evidence="2">Heterodimer of SbcC and SbcD.</text>
</comment>
<comment type="caution">
    <text evidence="6">The sequence shown here is derived from an EMBL/GenBank/DDBJ whole genome shotgun (WGS) entry which is preliminary data.</text>
</comment>
<feature type="domain" description="Rad50/SbcC-type AAA" evidence="5">
    <location>
        <begin position="5"/>
        <end position="237"/>
    </location>
</feature>
<feature type="coiled-coil region" evidence="4">
    <location>
        <begin position="217"/>
        <end position="294"/>
    </location>
</feature>
<proteinExistence type="inferred from homology"/>
<dbReference type="PANTHER" id="PTHR32114">
    <property type="entry name" value="ABC TRANSPORTER ABCH.3"/>
    <property type="match status" value="1"/>
</dbReference>
<dbReference type="PANTHER" id="PTHR32114:SF2">
    <property type="entry name" value="ABC TRANSPORTER ABCH.3"/>
    <property type="match status" value="1"/>
</dbReference>
<dbReference type="InterPro" id="IPR038729">
    <property type="entry name" value="Rad50/SbcC_AAA"/>
</dbReference>
<dbReference type="RefSeq" id="WP_349232245.1">
    <property type="nucleotide sequence ID" value="NZ_JBBMFK010000024.1"/>
</dbReference>
<evidence type="ECO:0000259" key="5">
    <source>
        <dbReference type="Pfam" id="PF13476"/>
    </source>
</evidence>
<sequence>MIINRLEMYNFRQYIGHQSVDFSTDPDKNVTVLIGINTSGKTTIVRAFEWCLYGKNGFEDPVLLNSDVRANMNVGDVQETWVSVNFTHDNREYTLRRSFKYVCSERKAVSDGTVEVSLNKKPEEKLTLEYLQSDGQTKTPIDRSNITESMDRVLPRDLSDYFFFGGERISSIANRTDLSKAVRGLMRLDVLENARDHLGKVLKSFQGSIDTSGDANAQRAKDAIETYKIQLAQYEQDRTNADQQMQYWNDKEKEHSAELAKSDVEQVKKAKAERDRLERTIASEKQRLENAVKAMVDAFNTRPFVFFGMPALKKTMDLLESVKDSTECVPGMDQDSIDYLLNRGYCICGTHLDPNTLPYQRVMDERRKLPPEHIGAVVMNYKNKTEGYMAGSESFLTTLESRYKEIRSIQRTLGLLQDDYDAQAGIIIDDTDARAIEAKRKDAHAHYIEAKSDYDQATQSIGRCKENIRNCEDTISKYAKNSKKNERIYRMIAYSEAVYEWLNRTYQEKESTVRSQLQQRVNDNFSRMYHGERSIIIDDKYRVRYSDIKTEESDGLKAVKSFAFIASLVSMAKDKILDDQEMQLGQVYPLVMDAPFSNVDEIHIDNICKILPQTANQVIMAVMQKDWGYAANDLAPFVGRSYVIAKDLDAEGHEIDTSTHIVPAEV</sequence>
<reference evidence="6 7" key="1">
    <citation type="submission" date="2024-03" db="EMBL/GenBank/DDBJ databases">
        <title>Human intestinal bacterial collection.</title>
        <authorList>
            <person name="Pauvert C."/>
            <person name="Hitch T.C.A."/>
            <person name="Clavel T."/>
        </authorList>
    </citation>
    <scope>NUCLEOTIDE SEQUENCE [LARGE SCALE GENOMIC DNA]</scope>
    <source>
        <strain evidence="6 7">CLA-AP-H29</strain>
    </source>
</reference>
<protein>
    <recommendedName>
        <fullName evidence="3">Nuclease SbcCD subunit C</fullName>
    </recommendedName>
</protein>
<keyword evidence="4" id="KW-0175">Coiled coil</keyword>
<evidence type="ECO:0000256" key="2">
    <source>
        <dbReference type="ARBA" id="ARBA00011322"/>
    </source>
</evidence>
<evidence type="ECO:0000256" key="4">
    <source>
        <dbReference type="SAM" id="Coils"/>
    </source>
</evidence>